<dbReference type="Proteomes" id="UP001055879">
    <property type="component" value="Linkage Group LG04"/>
</dbReference>
<proteinExistence type="predicted"/>
<reference evidence="1 2" key="2">
    <citation type="journal article" date="2022" name="Mol. Ecol. Resour.">
        <title>The genomes of chicory, endive, great burdock and yacon provide insights into Asteraceae paleo-polyploidization history and plant inulin production.</title>
        <authorList>
            <person name="Fan W."/>
            <person name="Wang S."/>
            <person name="Wang H."/>
            <person name="Wang A."/>
            <person name="Jiang F."/>
            <person name="Liu H."/>
            <person name="Zhao H."/>
            <person name="Xu D."/>
            <person name="Zhang Y."/>
        </authorList>
    </citation>
    <scope>NUCLEOTIDE SEQUENCE [LARGE SCALE GENOMIC DNA]</scope>
    <source>
        <strain evidence="2">cv. Niubang</strain>
    </source>
</reference>
<name>A0ACB9CKZ1_ARCLA</name>
<dbReference type="EMBL" id="CM042050">
    <property type="protein sequence ID" value="KAI3734906.1"/>
    <property type="molecule type" value="Genomic_DNA"/>
</dbReference>
<evidence type="ECO:0000313" key="1">
    <source>
        <dbReference type="EMBL" id="KAI3734906.1"/>
    </source>
</evidence>
<sequence length="134" mass="14883">MARGSRAKAAAAVAGGAIENREMRLWGRFAAEIRDPWKKGRFWLGTFDSTEDAARAYDTAALSLRGPKAKTDFAVSTLTLHETADDGTIDHINHHQRSFYEFQHFNNQSRLTTSNPSNNFESTSGPRTSGPPRE</sequence>
<evidence type="ECO:0000313" key="2">
    <source>
        <dbReference type="Proteomes" id="UP001055879"/>
    </source>
</evidence>
<keyword evidence="2" id="KW-1185">Reference proteome</keyword>
<reference evidence="2" key="1">
    <citation type="journal article" date="2022" name="Mol. Ecol. Resour.">
        <title>The genomes of chicory, endive, great burdock and yacon provide insights into Asteraceae palaeo-polyploidization history and plant inulin production.</title>
        <authorList>
            <person name="Fan W."/>
            <person name="Wang S."/>
            <person name="Wang H."/>
            <person name="Wang A."/>
            <person name="Jiang F."/>
            <person name="Liu H."/>
            <person name="Zhao H."/>
            <person name="Xu D."/>
            <person name="Zhang Y."/>
        </authorList>
    </citation>
    <scope>NUCLEOTIDE SEQUENCE [LARGE SCALE GENOMIC DNA]</scope>
    <source>
        <strain evidence="2">cv. Niubang</strain>
    </source>
</reference>
<comment type="caution">
    <text evidence="1">The sequence shown here is derived from an EMBL/GenBank/DDBJ whole genome shotgun (WGS) entry which is preliminary data.</text>
</comment>
<organism evidence="1 2">
    <name type="scientific">Arctium lappa</name>
    <name type="common">Greater burdock</name>
    <name type="synonym">Lappa major</name>
    <dbReference type="NCBI Taxonomy" id="4217"/>
    <lineage>
        <taxon>Eukaryota</taxon>
        <taxon>Viridiplantae</taxon>
        <taxon>Streptophyta</taxon>
        <taxon>Embryophyta</taxon>
        <taxon>Tracheophyta</taxon>
        <taxon>Spermatophyta</taxon>
        <taxon>Magnoliopsida</taxon>
        <taxon>eudicotyledons</taxon>
        <taxon>Gunneridae</taxon>
        <taxon>Pentapetalae</taxon>
        <taxon>asterids</taxon>
        <taxon>campanulids</taxon>
        <taxon>Asterales</taxon>
        <taxon>Asteraceae</taxon>
        <taxon>Carduoideae</taxon>
        <taxon>Cardueae</taxon>
        <taxon>Arctiinae</taxon>
        <taxon>Arctium</taxon>
    </lineage>
</organism>
<protein>
    <submittedName>
        <fullName evidence="1">Uncharacterized protein</fullName>
    </submittedName>
</protein>
<gene>
    <name evidence="1" type="ORF">L6452_14386</name>
</gene>
<accession>A0ACB9CKZ1</accession>